<dbReference type="RefSeq" id="WP_116709950.1">
    <property type="nucleotide sequence ID" value="NZ_QEKW01000012.1"/>
</dbReference>
<dbReference type="Proteomes" id="UP000245639">
    <property type="component" value="Unassembled WGS sequence"/>
</dbReference>
<evidence type="ECO:0000256" key="1">
    <source>
        <dbReference type="ARBA" id="ARBA00022679"/>
    </source>
</evidence>
<evidence type="ECO:0000313" key="4">
    <source>
        <dbReference type="EMBL" id="PVZ06926.1"/>
    </source>
</evidence>
<dbReference type="CDD" id="cd04301">
    <property type="entry name" value="NAT_SF"/>
    <property type="match status" value="1"/>
</dbReference>
<dbReference type="InterPro" id="IPR000182">
    <property type="entry name" value="GNAT_dom"/>
</dbReference>
<dbReference type="InterPro" id="IPR050832">
    <property type="entry name" value="Bact_Acetyltransf"/>
</dbReference>
<dbReference type="PANTHER" id="PTHR43877:SF2">
    <property type="entry name" value="AMINOALKYLPHOSPHONATE N-ACETYLTRANSFERASE-RELATED"/>
    <property type="match status" value="1"/>
</dbReference>
<evidence type="ECO:0000256" key="2">
    <source>
        <dbReference type="ARBA" id="ARBA00023315"/>
    </source>
</evidence>
<dbReference type="EMBL" id="QEKW01000012">
    <property type="protein sequence ID" value="PVZ06926.1"/>
    <property type="molecule type" value="Genomic_DNA"/>
</dbReference>
<dbReference type="Gene3D" id="3.40.630.30">
    <property type="match status" value="1"/>
</dbReference>
<dbReference type="InterPro" id="IPR016181">
    <property type="entry name" value="Acyl_CoA_acyltransferase"/>
</dbReference>
<evidence type="ECO:0000313" key="5">
    <source>
        <dbReference type="Proteomes" id="UP000245639"/>
    </source>
</evidence>
<comment type="caution">
    <text evidence="4">The sequence shown here is derived from an EMBL/GenBank/DDBJ whole genome shotgun (WGS) entry which is preliminary data.</text>
</comment>
<keyword evidence="5" id="KW-1185">Reference proteome</keyword>
<sequence length="165" mass="17381">MVLAFRPGRSDASPGRELLAELNALLDTQYPGRAARPGSVTTPGEMAPPRGCFLVGYDDGHAVAIGGLRPLADDVCEIKRMYVVPHARSRGVGRALLAALEAAARDLGYARVRLDAGSAQRHSRALFADTGYRVIPPYNGNHIAVFFGEKELAGDAAPSVGTGDP</sequence>
<keyword evidence="1 4" id="KW-0808">Transferase</keyword>
<dbReference type="PANTHER" id="PTHR43877">
    <property type="entry name" value="AMINOALKYLPHOSPHONATE N-ACETYLTRANSFERASE-RELATED-RELATED"/>
    <property type="match status" value="1"/>
</dbReference>
<protein>
    <submittedName>
        <fullName evidence="4">Acetyltransferase (GNAT) family protein</fullName>
    </submittedName>
</protein>
<dbReference type="SUPFAM" id="SSF55729">
    <property type="entry name" value="Acyl-CoA N-acyltransferases (Nat)"/>
    <property type="match status" value="1"/>
</dbReference>
<accession>A0A2U1F429</accession>
<reference evidence="4 5" key="1">
    <citation type="submission" date="2018-04" db="EMBL/GenBank/DDBJ databases">
        <title>Genomic Encyclopedia of Type Strains, Phase IV (KMG-IV): sequencing the most valuable type-strain genomes for metagenomic binning, comparative biology and taxonomic classification.</title>
        <authorList>
            <person name="Goeker M."/>
        </authorList>
    </citation>
    <scope>NUCLEOTIDE SEQUENCE [LARGE SCALE GENOMIC DNA]</scope>
    <source>
        <strain evidence="4 5">DSM 45771</strain>
    </source>
</reference>
<keyword evidence="2" id="KW-0012">Acyltransferase</keyword>
<dbReference type="PROSITE" id="PS51186">
    <property type="entry name" value="GNAT"/>
    <property type="match status" value="1"/>
</dbReference>
<dbReference type="OrthoDB" id="70840at2"/>
<dbReference type="AlphaFoldDB" id="A0A2U1F429"/>
<feature type="domain" description="N-acetyltransferase" evidence="3">
    <location>
        <begin position="3"/>
        <end position="153"/>
    </location>
</feature>
<organism evidence="4 5">
    <name type="scientific">Actinomycetospora cinnamomea</name>
    <dbReference type="NCBI Taxonomy" id="663609"/>
    <lineage>
        <taxon>Bacteria</taxon>
        <taxon>Bacillati</taxon>
        <taxon>Actinomycetota</taxon>
        <taxon>Actinomycetes</taxon>
        <taxon>Pseudonocardiales</taxon>
        <taxon>Pseudonocardiaceae</taxon>
        <taxon>Actinomycetospora</taxon>
    </lineage>
</organism>
<dbReference type="GO" id="GO:0016747">
    <property type="term" value="F:acyltransferase activity, transferring groups other than amino-acyl groups"/>
    <property type="evidence" value="ECO:0007669"/>
    <property type="project" value="InterPro"/>
</dbReference>
<gene>
    <name evidence="4" type="ORF">C8D89_112119</name>
</gene>
<name>A0A2U1F429_9PSEU</name>
<dbReference type="Pfam" id="PF00583">
    <property type="entry name" value="Acetyltransf_1"/>
    <property type="match status" value="1"/>
</dbReference>
<evidence type="ECO:0000259" key="3">
    <source>
        <dbReference type="PROSITE" id="PS51186"/>
    </source>
</evidence>
<proteinExistence type="predicted"/>